<reference evidence="2 3" key="1">
    <citation type="journal article" date="2019" name="Int. J. Syst. Evol. Microbiol.">
        <title>The Global Catalogue of Microorganisms (GCM) 10K type strain sequencing project: providing services to taxonomists for standard genome sequencing and annotation.</title>
        <authorList>
            <consortium name="The Broad Institute Genomics Platform"/>
            <consortium name="The Broad Institute Genome Sequencing Center for Infectious Disease"/>
            <person name="Wu L."/>
            <person name="Ma J."/>
        </authorList>
    </citation>
    <scope>NUCLEOTIDE SEQUENCE [LARGE SCALE GENOMIC DNA]</scope>
    <source>
        <strain evidence="2 3">JCM 6833</strain>
    </source>
</reference>
<accession>A0ABN3Q9L9</accession>
<proteinExistence type="predicted"/>
<sequence>MPNVAGGIARVRHDCPGIVFCLEVDGPNTKEEVIELRRILAGKRHGDTLRNQLGCLQEIHTPLDRWFKDVKKGADPIGQPDLVPGVPQTSKIGGACGTQAVR</sequence>
<comment type="caution">
    <text evidence="2">The sequence shown here is derived from an EMBL/GenBank/DDBJ whole genome shotgun (WGS) entry which is preliminary data.</text>
</comment>
<dbReference type="RefSeq" id="WP_344546182.1">
    <property type="nucleotide sequence ID" value="NZ_BAAATD010000009.1"/>
</dbReference>
<evidence type="ECO:0000313" key="2">
    <source>
        <dbReference type="EMBL" id="GAA2619270.1"/>
    </source>
</evidence>
<name>A0ABN3Q9L9_9ACTN</name>
<evidence type="ECO:0000313" key="3">
    <source>
        <dbReference type="Proteomes" id="UP001501509"/>
    </source>
</evidence>
<evidence type="ECO:0008006" key="4">
    <source>
        <dbReference type="Google" id="ProtNLM"/>
    </source>
</evidence>
<gene>
    <name evidence="2" type="ORF">GCM10010411_63750</name>
</gene>
<dbReference type="Proteomes" id="UP001501509">
    <property type="component" value="Unassembled WGS sequence"/>
</dbReference>
<feature type="region of interest" description="Disordered" evidence="1">
    <location>
        <begin position="77"/>
        <end position="102"/>
    </location>
</feature>
<organism evidence="2 3">
    <name type="scientific">Actinomadura fulvescens</name>
    <dbReference type="NCBI Taxonomy" id="46160"/>
    <lineage>
        <taxon>Bacteria</taxon>
        <taxon>Bacillati</taxon>
        <taxon>Actinomycetota</taxon>
        <taxon>Actinomycetes</taxon>
        <taxon>Streptosporangiales</taxon>
        <taxon>Thermomonosporaceae</taxon>
        <taxon>Actinomadura</taxon>
    </lineage>
</organism>
<protein>
    <recommendedName>
        <fullName evidence="4">Transposase</fullName>
    </recommendedName>
</protein>
<evidence type="ECO:0000256" key="1">
    <source>
        <dbReference type="SAM" id="MobiDB-lite"/>
    </source>
</evidence>
<dbReference type="EMBL" id="BAAATD010000009">
    <property type="protein sequence ID" value="GAA2619270.1"/>
    <property type="molecule type" value="Genomic_DNA"/>
</dbReference>
<keyword evidence="3" id="KW-1185">Reference proteome</keyword>